<dbReference type="SUPFAM" id="SSF51445">
    <property type="entry name" value="(Trans)glycosidases"/>
    <property type="match status" value="1"/>
</dbReference>
<feature type="domain" description="GH10" evidence="6">
    <location>
        <begin position="12"/>
        <end position="360"/>
    </location>
</feature>
<gene>
    <name evidence="7" type="ORF">N869_10545</name>
</gene>
<dbReference type="InterPro" id="IPR017853">
    <property type="entry name" value="GH"/>
</dbReference>
<dbReference type="InterPro" id="IPR001000">
    <property type="entry name" value="GH10_dom"/>
</dbReference>
<reference evidence="7 8" key="1">
    <citation type="submission" date="2013-08" db="EMBL/GenBank/DDBJ databases">
        <title>Genome sequencing of Cellulomonas bogoriensis 69B4.</title>
        <authorList>
            <person name="Chen F."/>
            <person name="Li Y."/>
            <person name="Wang G."/>
        </authorList>
    </citation>
    <scope>NUCLEOTIDE SEQUENCE [LARGE SCALE GENOMIC DNA]</scope>
    <source>
        <strain evidence="7 8">69B4</strain>
    </source>
</reference>
<dbReference type="AlphaFoldDB" id="A0A0A0BKI4"/>
<sequence>LVDYITITSQEAAEVQDLPSIFERHADYFPVGVALDERETVGAAAELTTRHFNQITAENHMKVEAWFSGNSWDDRQFGIHPQAEALMDFAQDNDMGMYGHTLVWHSQTPSWFYADANGDPLTNSEADKQIMRDRMEEHIEDVARLLSEEYGLFGSEGNPLVAWDVINEVVSDSGEHEDGLRRSEWYRILGEEFIDLSFIYADRYFNDVYAAPGTDRPVTLFINDYNTELSGKQNRYYSLIERLLERDVPIDGVGHQFHVSLSLPVQNLDQTIERFRDFDLLQAVTELDVTVGEPVTDANIIEQGYYYRDAFESFRSHADVLYSVSIWGLTDNRSWRSAQAPLVFDAGLQAKPAYFGLMGDADSLVPRVRTALAFQGEVGLDSFDAIEWQTLPLNDVDFSAAFQTRWSGDQLTVYVAVDGAEDSVTFSVEGDETTVERGADNGTQATQEDGDIWEAIVQLPLAAEGAIGDELEFDVTVGDASWGDEGATGTLTLVEELSFTEIPEATVAPEIDGEIDDVWNDASVVTTGRTVEGSASTNATANVSLLWEE</sequence>
<dbReference type="Gene3D" id="3.20.20.80">
    <property type="entry name" value="Glycosidases"/>
    <property type="match status" value="1"/>
</dbReference>
<organism evidence="7 8">
    <name type="scientific">Cellulomonas bogoriensis 69B4 = DSM 16987</name>
    <dbReference type="NCBI Taxonomy" id="1386082"/>
    <lineage>
        <taxon>Bacteria</taxon>
        <taxon>Bacillati</taxon>
        <taxon>Actinomycetota</taxon>
        <taxon>Actinomycetes</taxon>
        <taxon>Micrococcales</taxon>
        <taxon>Cellulomonadaceae</taxon>
        <taxon>Cellulomonas</taxon>
    </lineage>
</organism>
<dbReference type="EC" id="3.2.1.8" evidence="5"/>
<keyword evidence="4 5" id="KW-0624">Polysaccharide degradation</keyword>
<evidence type="ECO:0000313" key="7">
    <source>
        <dbReference type="EMBL" id="KGM08501.1"/>
    </source>
</evidence>
<name>A0A0A0BKI4_9CELL</name>
<dbReference type="PANTHER" id="PTHR31490:SF90">
    <property type="entry name" value="ENDO-1,4-BETA-XYLANASE A"/>
    <property type="match status" value="1"/>
</dbReference>
<keyword evidence="1 5" id="KW-0378">Hydrolase</keyword>
<dbReference type="SMART" id="SM00633">
    <property type="entry name" value="Glyco_10"/>
    <property type="match status" value="1"/>
</dbReference>
<feature type="non-terminal residue" evidence="7">
    <location>
        <position position="1"/>
    </location>
</feature>
<feature type="non-terminal residue" evidence="7">
    <location>
        <position position="549"/>
    </location>
</feature>
<keyword evidence="2 5" id="KW-0119">Carbohydrate metabolism</keyword>
<evidence type="ECO:0000256" key="3">
    <source>
        <dbReference type="ARBA" id="ARBA00023295"/>
    </source>
</evidence>
<evidence type="ECO:0000256" key="4">
    <source>
        <dbReference type="ARBA" id="ARBA00023326"/>
    </source>
</evidence>
<dbReference type="GO" id="GO:0031176">
    <property type="term" value="F:endo-1,4-beta-xylanase activity"/>
    <property type="evidence" value="ECO:0007669"/>
    <property type="project" value="UniProtKB-EC"/>
</dbReference>
<accession>A0A0A0BKI4</accession>
<comment type="similarity">
    <text evidence="5">Belongs to the glycosyl hydrolase 10 (cellulase F) family.</text>
</comment>
<comment type="catalytic activity">
    <reaction evidence="5">
        <text>Endohydrolysis of (1-&gt;4)-beta-D-xylosidic linkages in xylans.</text>
        <dbReference type="EC" id="3.2.1.8"/>
    </reaction>
</comment>
<evidence type="ECO:0000256" key="1">
    <source>
        <dbReference type="ARBA" id="ARBA00022801"/>
    </source>
</evidence>
<evidence type="ECO:0000313" key="8">
    <source>
        <dbReference type="Proteomes" id="UP000054314"/>
    </source>
</evidence>
<dbReference type="InterPro" id="IPR044846">
    <property type="entry name" value="GH10"/>
</dbReference>
<dbReference type="RefSeq" id="WP_198026101.1">
    <property type="nucleotide sequence ID" value="NZ_AXCZ01000310.1"/>
</dbReference>
<dbReference type="Gene3D" id="2.60.40.1190">
    <property type="match status" value="1"/>
</dbReference>
<keyword evidence="3 5" id="KW-0326">Glycosidase</keyword>
<proteinExistence type="inferred from homology"/>
<dbReference type="EMBL" id="AXCZ01000310">
    <property type="protein sequence ID" value="KGM08501.1"/>
    <property type="molecule type" value="Genomic_DNA"/>
</dbReference>
<dbReference type="PRINTS" id="PR00134">
    <property type="entry name" value="GLHYDRLASE10"/>
</dbReference>
<evidence type="ECO:0000256" key="5">
    <source>
        <dbReference type="RuleBase" id="RU361174"/>
    </source>
</evidence>
<dbReference type="PANTHER" id="PTHR31490">
    <property type="entry name" value="GLYCOSYL HYDROLASE"/>
    <property type="match status" value="1"/>
</dbReference>
<protein>
    <recommendedName>
        <fullName evidence="5">Beta-xylanase</fullName>
        <ecNumber evidence="5">3.2.1.8</ecNumber>
    </recommendedName>
</protein>
<comment type="caution">
    <text evidence="7">The sequence shown here is derived from an EMBL/GenBank/DDBJ whole genome shotgun (WGS) entry which is preliminary data.</text>
</comment>
<dbReference type="SUPFAM" id="SSF49344">
    <property type="entry name" value="CBD9-like"/>
    <property type="match status" value="1"/>
</dbReference>
<dbReference type="Proteomes" id="UP000054314">
    <property type="component" value="Unassembled WGS sequence"/>
</dbReference>
<dbReference type="Pfam" id="PF00331">
    <property type="entry name" value="Glyco_hydro_10"/>
    <property type="match status" value="1"/>
</dbReference>
<dbReference type="PROSITE" id="PS51760">
    <property type="entry name" value="GH10_2"/>
    <property type="match status" value="1"/>
</dbReference>
<dbReference type="GO" id="GO:0000272">
    <property type="term" value="P:polysaccharide catabolic process"/>
    <property type="evidence" value="ECO:0007669"/>
    <property type="project" value="UniProtKB-KW"/>
</dbReference>
<evidence type="ECO:0000259" key="6">
    <source>
        <dbReference type="PROSITE" id="PS51760"/>
    </source>
</evidence>
<keyword evidence="8" id="KW-1185">Reference proteome</keyword>
<evidence type="ECO:0000256" key="2">
    <source>
        <dbReference type="ARBA" id="ARBA00023277"/>
    </source>
</evidence>